<dbReference type="InterPro" id="IPR029147">
    <property type="entry name" value="CFAP77"/>
</dbReference>
<evidence type="ECO:0000313" key="2">
    <source>
        <dbReference type="Ensembl" id="ENSECRP00000011953.1"/>
    </source>
</evidence>
<dbReference type="Ensembl" id="ENSECRT00000012149.1">
    <property type="protein sequence ID" value="ENSECRP00000011953.1"/>
    <property type="gene ID" value="ENSECRG00000007980.1"/>
</dbReference>
<sequence>MEPARIGVVRESMLSNPLLMRNELGKSGKRGFRMPGPDFVYGKPYIVRDGGVPEVLTKWNYVTSAPRPGSGGQKALQDFVSLNREAVKSGLVTAQEHYHYRALHDYKYNPVKVGPWMKHQRLPADMTFGLPSQVGDPIYSLMEHRYQHDWLKEQLASQEARQAKQQMKKAKQQKIKETRTTHLRKSLPGEEQTTFWQMPRFQKVGPHLSTFRDPEERRKAFLAHSSDSTTRFGYLGQGIHTIS</sequence>
<dbReference type="Pfam" id="PF14825">
    <property type="entry name" value="CFAP77"/>
    <property type="match status" value="1"/>
</dbReference>
<reference evidence="2" key="3">
    <citation type="submission" date="2025-09" db="UniProtKB">
        <authorList>
            <consortium name="Ensembl"/>
        </authorList>
    </citation>
    <scope>IDENTIFICATION</scope>
</reference>
<proteinExistence type="predicted"/>
<keyword evidence="1" id="KW-0175">Coiled coil</keyword>
<dbReference type="GeneTree" id="ENSGT00390000014476"/>
<dbReference type="PANTHER" id="PTHR28617:SF1">
    <property type="entry name" value="CILIA- AND FLAGELLA-ASSOCIATED PROTEIN 77"/>
    <property type="match status" value="1"/>
</dbReference>
<reference evidence="2" key="2">
    <citation type="submission" date="2025-08" db="UniProtKB">
        <authorList>
            <consortium name="Ensembl"/>
        </authorList>
    </citation>
    <scope>IDENTIFICATION</scope>
</reference>
<keyword evidence="3" id="KW-1185">Reference proteome</keyword>
<dbReference type="Proteomes" id="UP000694620">
    <property type="component" value="Chromosome 9"/>
</dbReference>
<gene>
    <name evidence="2" type="primary">CFAP77</name>
    <name evidence="2" type="synonym">cfap77</name>
</gene>
<evidence type="ECO:0000256" key="1">
    <source>
        <dbReference type="SAM" id="Coils"/>
    </source>
</evidence>
<protein>
    <submittedName>
        <fullName evidence="2">Cilia and flagella associated protein 77</fullName>
    </submittedName>
</protein>
<organism evidence="2 3">
    <name type="scientific">Erpetoichthys calabaricus</name>
    <name type="common">Rope fish</name>
    <name type="synonym">Calamoichthys calabaricus</name>
    <dbReference type="NCBI Taxonomy" id="27687"/>
    <lineage>
        <taxon>Eukaryota</taxon>
        <taxon>Metazoa</taxon>
        <taxon>Chordata</taxon>
        <taxon>Craniata</taxon>
        <taxon>Vertebrata</taxon>
        <taxon>Euteleostomi</taxon>
        <taxon>Actinopterygii</taxon>
        <taxon>Polypteriformes</taxon>
        <taxon>Polypteridae</taxon>
        <taxon>Erpetoichthys</taxon>
    </lineage>
</organism>
<reference evidence="2" key="1">
    <citation type="submission" date="2021-06" db="EMBL/GenBank/DDBJ databases">
        <authorList>
            <consortium name="Wellcome Sanger Institute Data Sharing"/>
        </authorList>
    </citation>
    <scope>NUCLEOTIDE SEQUENCE [LARGE SCALE GENOMIC DNA]</scope>
</reference>
<dbReference type="PANTHER" id="PTHR28617">
    <property type="entry name" value="CILIA- AND FLAGELLA-ASSOCIATED PROTEIN 77"/>
    <property type="match status" value="1"/>
</dbReference>
<dbReference type="AlphaFoldDB" id="A0A8C4S6D6"/>
<name>A0A8C4S6D6_ERPCA</name>
<evidence type="ECO:0000313" key="3">
    <source>
        <dbReference type="Proteomes" id="UP000694620"/>
    </source>
</evidence>
<accession>A0A8C4S6D6</accession>
<feature type="coiled-coil region" evidence="1">
    <location>
        <begin position="153"/>
        <end position="180"/>
    </location>
</feature>